<gene>
    <name evidence="12" type="primary">Cdc42se1</name>
    <name evidence="12" type="ORF">CRYUND_R13965</name>
</gene>
<organism evidence="12 13">
    <name type="scientific">Crypturellus undulatus</name>
    <dbReference type="NCBI Taxonomy" id="48396"/>
    <lineage>
        <taxon>Eukaryota</taxon>
        <taxon>Metazoa</taxon>
        <taxon>Chordata</taxon>
        <taxon>Craniata</taxon>
        <taxon>Vertebrata</taxon>
        <taxon>Euteleostomi</taxon>
        <taxon>Archelosauria</taxon>
        <taxon>Archosauria</taxon>
        <taxon>Dinosauria</taxon>
        <taxon>Saurischia</taxon>
        <taxon>Theropoda</taxon>
        <taxon>Coelurosauria</taxon>
        <taxon>Aves</taxon>
        <taxon>Palaeognathae</taxon>
        <taxon>Tinamiformes</taxon>
        <taxon>Tinamidae</taxon>
        <taxon>Crypturellus</taxon>
    </lineage>
</organism>
<comment type="subcellular location">
    <subcellularLocation>
        <location evidence="1">Cell membrane</location>
        <topology evidence="1">Lipid-anchor</topology>
    </subcellularLocation>
    <subcellularLocation>
        <location evidence="2">Cytoplasm</location>
        <location evidence="2">Cytoskeleton</location>
    </subcellularLocation>
</comment>
<evidence type="ECO:0000256" key="7">
    <source>
        <dbReference type="ARBA" id="ARBA00023136"/>
    </source>
</evidence>
<dbReference type="GO" id="GO:0008360">
    <property type="term" value="P:regulation of cell shape"/>
    <property type="evidence" value="ECO:0007669"/>
    <property type="project" value="UniProtKB-KW"/>
</dbReference>
<dbReference type="Gene3D" id="3.90.810.10">
    <property type="entry name" value="CRIB domain"/>
    <property type="match status" value="1"/>
</dbReference>
<dbReference type="PANTHER" id="PTHR13502:SF3">
    <property type="entry name" value="CDC42 SMALL EFFECTOR PROTEIN 1"/>
    <property type="match status" value="1"/>
</dbReference>
<evidence type="ECO:0000256" key="10">
    <source>
        <dbReference type="ARBA" id="ARBA00023288"/>
    </source>
</evidence>
<reference evidence="12 13" key="1">
    <citation type="submission" date="2019-09" db="EMBL/GenBank/DDBJ databases">
        <title>Bird 10,000 Genomes (B10K) Project - Family phase.</title>
        <authorList>
            <person name="Zhang G."/>
        </authorList>
    </citation>
    <scope>NUCLEOTIDE SEQUENCE [LARGE SCALE GENOMIC DNA]</scope>
    <source>
        <strain evidence="12">B10K-MSB-37135</strain>
        <tissue evidence="12">Heart</tissue>
    </source>
</reference>
<evidence type="ECO:0000256" key="9">
    <source>
        <dbReference type="ARBA" id="ARBA00023212"/>
    </source>
</evidence>
<evidence type="ECO:0000259" key="11">
    <source>
        <dbReference type="PROSITE" id="PS50108"/>
    </source>
</evidence>
<dbReference type="AlphaFoldDB" id="A0A7K4L9T3"/>
<proteinExistence type="inferred from homology"/>
<feature type="non-terminal residue" evidence="12">
    <location>
        <position position="1"/>
    </location>
</feature>
<keyword evidence="7" id="KW-0472">Membrane</keyword>
<evidence type="ECO:0000256" key="3">
    <source>
        <dbReference type="ARBA" id="ARBA00005720"/>
    </source>
</evidence>
<sequence>MSDFWHKLGCCVVEKPQPKKRRRRIDRSMIGEPMNFMHLTHIGSGDMAVGEDLPM</sequence>
<dbReference type="InterPro" id="IPR036936">
    <property type="entry name" value="CRIB_dom_sf"/>
</dbReference>
<comment type="caution">
    <text evidence="12">The sequence shown here is derived from an EMBL/GenBank/DDBJ whole genome shotgun (WGS) entry which is preliminary data.</text>
</comment>
<dbReference type="Proteomes" id="UP000534426">
    <property type="component" value="Unassembled WGS sequence"/>
</dbReference>
<feature type="domain" description="CRIB" evidence="11">
    <location>
        <begin position="30"/>
        <end position="43"/>
    </location>
</feature>
<keyword evidence="6" id="KW-0133">Cell shape</keyword>
<evidence type="ECO:0000256" key="4">
    <source>
        <dbReference type="ARBA" id="ARBA00022475"/>
    </source>
</evidence>
<keyword evidence="5" id="KW-0963">Cytoplasm</keyword>
<evidence type="ECO:0000256" key="5">
    <source>
        <dbReference type="ARBA" id="ARBA00022490"/>
    </source>
</evidence>
<evidence type="ECO:0000256" key="1">
    <source>
        <dbReference type="ARBA" id="ARBA00004193"/>
    </source>
</evidence>
<keyword evidence="9" id="KW-0206">Cytoskeleton</keyword>
<evidence type="ECO:0000256" key="6">
    <source>
        <dbReference type="ARBA" id="ARBA00022960"/>
    </source>
</evidence>
<keyword evidence="10" id="KW-0449">Lipoprotein</keyword>
<evidence type="ECO:0000256" key="8">
    <source>
        <dbReference type="ARBA" id="ARBA00023139"/>
    </source>
</evidence>
<dbReference type="GO" id="GO:0031267">
    <property type="term" value="F:small GTPase binding"/>
    <property type="evidence" value="ECO:0007669"/>
    <property type="project" value="InterPro"/>
</dbReference>
<keyword evidence="4" id="KW-1003">Cell membrane</keyword>
<dbReference type="InterPro" id="IPR000095">
    <property type="entry name" value="CRIB_dom"/>
</dbReference>
<dbReference type="InterPro" id="IPR039056">
    <property type="entry name" value="SPEC"/>
</dbReference>
<name>A0A7K4L9T3_9AVES</name>
<protein>
    <submittedName>
        <fullName evidence="12">C42S1 protein</fullName>
    </submittedName>
</protein>
<dbReference type="GO" id="GO:0005886">
    <property type="term" value="C:plasma membrane"/>
    <property type="evidence" value="ECO:0007669"/>
    <property type="project" value="UniProtKB-SubCell"/>
</dbReference>
<dbReference type="GO" id="GO:0035023">
    <property type="term" value="P:regulation of Rho protein signal transduction"/>
    <property type="evidence" value="ECO:0007669"/>
    <property type="project" value="InterPro"/>
</dbReference>
<keyword evidence="13" id="KW-1185">Reference proteome</keyword>
<dbReference type="PANTHER" id="PTHR13502">
    <property type="entry name" value="CDC42 SMALL EFFECTOR PROTEIN HOMOLOG"/>
    <property type="match status" value="1"/>
</dbReference>
<evidence type="ECO:0000256" key="2">
    <source>
        <dbReference type="ARBA" id="ARBA00004245"/>
    </source>
</evidence>
<feature type="non-terminal residue" evidence="12">
    <location>
        <position position="55"/>
    </location>
</feature>
<evidence type="ECO:0000313" key="13">
    <source>
        <dbReference type="Proteomes" id="UP000534426"/>
    </source>
</evidence>
<accession>A0A7K4L9T3</accession>
<comment type="similarity">
    <text evidence="3">Belongs to the CDC42SE/SPEC family.</text>
</comment>
<dbReference type="PROSITE" id="PS50108">
    <property type="entry name" value="CRIB"/>
    <property type="match status" value="1"/>
</dbReference>
<dbReference type="GO" id="GO:0005856">
    <property type="term" value="C:cytoskeleton"/>
    <property type="evidence" value="ECO:0007669"/>
    <property type="project" value="UniProtKB-SubCell"/>
</dbReference>
<evidence type="ECO:0000313" key="12">
    <source>
        <dbReference type="EMBL" id="NWJ01494.1"/>
    </source>
</evidence>
<dbReference type="EMBL" id="VWPW01007953">
    <property type="protein sequence ID" value="NWJ01494.1"/>
    <property type="molecule type" value="Genomic_DNA"/>
</dbReference>
<keyword evidence="8" id="KW-0564">Palmitate</keyword>